<dbReference type="Pfam" id="PF09360">
    <property type="entry name" value="zf-CDGSH"/>
    <property type="match status" value="1"/>
</dbReference>
<gene>
    <name evidence="6" type="ORF">EV207_11841</name>
</gene>
<accession>A0A4R2NXV5</accession>
<dbReference type="InterPro" id="IPR010693">
    <property type="entry name" value="Divergent_4Fe-4S_mono-cluster"/>
</dbReference>
<evidence type="ECO:0000256" key="3">
    <source>
        <dbReference type="ARBA" id="ARBA00023004"/>
    </source>
</evidence>
<evidence type="ECO:0000313" key="6">
    <source>
        <dbReference type="EMBL" id="TCP27063.1"/>
    </source>
</evidence>
<reference evidence="6 7" key="1">
    <citation type="submission" date="2019-03" db="EMBL/GenBank/DDBJ databases">
        <title>Genomic Encyclopedia of Type Strains, Phase IV (KMG-IV): sequencing the most valuable type-strain genomes for metagenomic binning, comparative biology and taxonomic classification.</title>
        <authorList>
            <person name="Goeker M."/>
        </authorList>
    </citation>
    <scope>NUCLEOTIDE SEQUENCE [LARGE SCALE GENOMIC DNA]</scope>
    <source>
        <strain evidence="6 7">DSM 19377</strain>
    </source>
</reference>
<dbReference type="Pfam" id="PF06902">
    <property type="entry name" value="Fer4_19"/>
    <property type="match status" value="1"/>
</dbReference>
<dbReference type="Gene3D" id="3.40.5.90">
    <property type="entry name" value="CDGSH iron-sulfur domain, mitoNEET-type"/>
    <property type="match status" value="1"/>
</dbReference>
<name>A0A4R2NXV5_9BACL</name>
<feature type="domain" description="Iron-binding zinc finger CDGSH type" evidence="5">
    <location>
        <begin position="96"/>
        <end position="137"/>
    </location>
</feature>
<protein>
    <submittedName>
        <fullName evidence="6">Putative Fe-S cluster protein YjdI</fullName>
    </submittedName>
</protein>
<dbReference type="GO" id="GO:0005737">
    <property type="term" value="C:cytoplasm"/>
    <property type="evidence" value="ECO:0007669"/>
    <property type="project" value="UniProtKB-ARBA"/>
</dbReference>
<dbReference type="GO" id="GO:0051537">
    <property type="term" value="F:2 iron, 2 sulfur cluster binding"/>
    <property type="evidence" value="ECO:0007669"/>
    <property type="project" value="UniProtKB-KW"/>
</dbReference>
<dbReference type="InterPro" id="IPR018967">
    <property type="entry name" value="FeS-contain_CDGSH-typ"/>
</dbReference>
<proteinExistence type="predicted"/>
<evidence type="ECO:0000256" key="4">
    <source>
        <dbReference type="ARBA" id="ARBA00023014"/>
    </source>
</evidence>
<dbReference type="OrthoDB" id="9793389at2"/>
<dbReference type="InterPro" id="IPR042216">
    <property type="entry name" value="MitoNEET_CISD"/>
</dbReference>
<evidence type="ECO:0000259" key="5">
    <source>
        <dbReference type="SMART" id="SM00704"/>
    </source>
</evidence>
<dbReference type="Proteomes" id="UP000295416">
    <property type="component" value="Unassembled WGS sequence"/>
</dbReference>
<sequence length="138" mass="15615">MAEDKHDYKSDDLIVSFYPNRCNHIGACVDTLKEVFNPEKKPWVNLDQASVEEICRTISLCPTGALQYERLDGGKKEQPPEITTIKPLENGPFFVHGNIEVMNEEGEIVGKNTRVALCRCKRSGNQPFCDGTHKNLRH</sequence>
<dbReference type="RefSeq" id="WP_132746540.1">
    <property type="nucleotide sequence ID" value="NZ_SLXK01000018.1"/>
</dbReference>
<dbReference type="SMART" id="SM00704">
    <property type="entry name" value="ZnF_CDGSH"/>
    <property type="match status" value="1"/>
</dbReference>
<keyword evidence="2" id="KW-0479">Metal-binding</keyword>
<comment type="caution">
    <text evidence="6">The sequence shown here is derived from an EMBL/GenBank/DDBJ whole genome shotgun (WGS) entry which is preliminary data.</text>
</comment>
<evidence type="ECO:0000256" key="2">
    <source>
        <dbReference type="ARBA" id="ARBA00022723"/>
    </source>
</evidence>
<dbReference type="EMBL" id="SLXK01000018">
    <property type="protein sequence ID" value="TCP27063.1"/>
    <property type="molecule type" value="Genomic_DNA"/>
</dbReference>
<keyword evidence="4" id="KW-0411">Iron-sulfur</keyword>
<keyword evidence="7" id="KW-1185">Reference proteome</keyword>
<dbReference type="AlphaFoldDB" id="A0A4R2NXV5"/>
<organism evidence="6 7">
    <name type="scientific">Scopulibacillus darangshiensis</name>
    <dbReference type="NCBI Taxonomy" id="442528"/>
    <lineage>
        <taxon>Bacteria</taxon>
        <taxon>Bacillati</taxon>
        <taxon>Bacillota</taxon>
        <taxon>Bacilli</taxon>
        <taxon>Bacillales</taxon>
        <taxon>Sporolactobacillaceae</taxon>
        <taxon>Scopulibacillus</taxon>
    </lineage>
</organism>
<evidence type="ECO:0000313" key="7">
    <source>
        <dbReference type="Proteomes" id="UP000295416"/>
    </source>
</evidence>
<keyword evidence="3" id="KW-0408">Iron</keyword>
<evidence type="ECO:0000256" key="1">
    <source>
        <dbReference type="ARBA" id="ARBA00022714"/>
    </source>
</evidence>
<dbReference type="GO" id="GO:0046872">
    <property type="term" value="F:metal ion binding"/>
    <property type="evidence" value="ECO:0007669"/>
    <property type="project" value="UniProtKB-KW"/>
</dbReference>
<keyword evidence="1" id="KW-0001">2Fe-2S</keyword>